<keyword evidence="3" id="KW-1185">Reference proteome</keyword>
<proteinExistence type="predicted"/>
<feature type="region of interest" description="Disordered" evidence="1">
    <location>
        <begin position="27"/>
        <end position="52"/>
    </location>
</feature>
<dbReference type="AlphaFoldDB" id="A0AAV1Q080"/>
<reference evidence="2 3" key="1">
    <citation type="submission" date="2024-01" db="EMBL/GenBank/DDBJ databases">
        <authorList>
            <person name="Alioto T."/>
            <person name="Alioto T."/>
            <person name="Gomez Garrido J."/>
        </authorList>
    </citation>
    <scope>NUCLEOTIDE SEQUENCE [LARGE SCALE GENOMIC DNA]</scope>
</reference>
<evidence type="ECO:0000313" key="3">
    <source>
        <dbReference type="Proteomes" id="UP001314229"/>
    </source>
</evidence>
<organism evidence="2 3">
    <name type="scientific">Scomber scombrus</name>
    <name type="common">Atlantic mackerel</name>
    <name type="synonym">Scomber vernalis</name>
    <dbReference type="NCBI Taxonomy" id="13677"/>
    <lineage>
        <taxon>Eukaryota</taxon>
        <taxon>Metazoa</taxon>
        <taxon>Chordata</taxon>
        <taxon>Craniata</taxon>
        <taxon>Vertebrata</taxon>
        <taxon>Euteleostomi</taxon>
        <taxon>Actinopterygii</taxon>
        <taxon>Neopterygii</taxon>
        <taxon>Teleostei</taxon>
        <taxon>Neoteleostei</taxon>
        <taxon>Acanthomorphata</taxon>
        <taxon>Pelagiaria</taxon>
        <taxon>Scombriformes</taxon>
        <taxon>Scombridae</taxon>
        <taxon>Scomber</taxon>
    </lineage>
</organism>
<evidence type="ECO:0000256" key="1">
    <source>
        <dbReference type="SAM" id="MobiDB-lite"/>
    </source>
</evidence>
<protein>
    <submittedName>
        <fullName evidence="2">Uncharacterized protein</fullName>
    </submittedName>
</protein>
<feature type="non-terminal residue" evidence="2">
    <location>
        <position position="52"/>
    </location>
</feature>
<dbReference type="EMBL" id="CAWUFR010000373">
    <property type="protein sequence ID" value="CAK6976893.1"/>
    <property type="molecule type" value="Genomic_DNA"/>
</dbReference>
<comment type="caution">
    <text evidence="2">The sequence shown here is derived from an EMBL/GenBank/DDBJ whole genome shotgun (WGS) entry which is preliminary data.</text>
</comment>
<evidence type="ECO:0000313" key="2">
    <source>
        <dbReference type="EMBL" id="CAK6976893.1"/>
    </source>
</evidence>
<dbReference type="Proteomes" id="UP001314229">
    <property type="component" value="Unassembled WGS sequence"/>
</dbReference>
<name>A0AAV1Q080_SCOSC</name>
<gene>
    <name evidence="2" type="ORF">FSCOSCO3_A029820</name>
</gene>
<sequence>MAAGEAERAKLSTRAQIDSYVSVHDANQQGDEIMKPQMTGTCQAANSRHADR</sequence>
<accession>A0AAV1Q080</accession>